<keyword evidence="4 13" id="KW-0479">Metal-binding</keyword>
<evidence type="ECO:0000256" key="10">
    <source>
        <dbReference type="ARBA" id="ARBA00023172"/>
    </source>
</evidence>
<dbReference type="GO" id="GO:0005737">
    <property type="term" value="C:cytoplasm"/>
    <property type="evidence" value="ECO:0007669"/>
    <property type="project" value="UniProtKB-SubCell"/>
</dbReference>
<evidence type="ECO:0000256" key="2">
    <source>
        <dbReference type="ARBA" id="ARBA00022490"/>
    </source>
</evidence>
<dbReference type="GO" id="GO:0006310">
    <property type="term" value="P:DNA recombination"/>
    <property type="evidence" value="ECO:0007669"/>
    <property type="project" value="UniProtKB-UniRule"/>
</dbReference>
<dbReference type="AlphaFoldDB" id="A0A1F6FV62"/>
<keyword evidence="10 13" id="KW-0233">DNA recombination</keyword>
<dbReference type="EMBL" id="MFMZ01000060">
    <property type="protein sequence ID" value="OGG89727.1"/>
    <property type="molecule type" value="Genomic_DNA"/>
</dbReference>
<dbReference type="InterPro" id="IPR012337">
    <property type="entry name" value="RNaseH-like_sf"/>
</dbReference>
<evidence type="ECO:0000256" key="4">
    <source>
        <dbReference type="ARBA" id="ARBA00022723"/>
    </source>
</evidence>
<accession>A0A1F6FV62</accession>
<evidence type="ECO:0000256" key="9">
    <source>
        <dbReference type="ARBA" id="ARBA00023125"/>
    </source>
</evidence>
<evidence type="ECO:0000256" key="11">
    <source>
        <dbReference type="ARBA" id="ARBA00023204"/>
    </source>
</evidence>
<dbReference type="InterPro" id="IPR036397">
    <property type="entry name" value="RNaseH_sf"/>
</dbReference>
<sequence length="157" mass="17386">MIILGLDPGYARAGWGIIHQEKNILHPLAFGCIETKVKTAHAERLKNLQDELKKIIKCYQPDALAVEELFFFKNLKTAVQVAEARGVILATAMGCRLPIYEFTPLEIKQAITSYGRADKNQIQQMVKLILGMKTIVQSDDAADGLAVAITCAHTLKH</sequence>
<comment type="caution">
    <text evidence="15">The sequence shown here is derived from an EMBL/GenBank/DDBJ whole genome shotgun (WGS) entry which is preliminary data.</text>
</comment>
<evidence type="ECO:0000256" key="12">
    <source>
        <dbReference type="ARBA" id="ARBA00029354"/>
    </source>
</evidence>
<name>A0A1F6FV62_9BACT</name>
<feature type="active site" evidence="13">
    <location>
        <position position="140"/>
    </location>
</feature>
<dbReference type="GO" id="GO:0048476">
    <property type="term" value="C:Holliday junction resolvase complex"/>
    <property type="evidence" value="ECO:0007669"/>
    <property type="project" value="UniProtKB-UniRule"/>
</dbReference>
<dbReference type="GO" id="GO:0008821">
    <property type="term" value="F:crossover junction DNA endonuclease activity"/>
    <property type="evidence" value="ECO:0007669"/>
    <property type="project" value="UniProtKB-UniRule"/>
</dbReference>
<comment type="subcellular location">
    <subcellularLocation>
        <location evidence="13">Cytoplasm</location>
    </subcellularLocation>
</comment>
<dbReference type="EC" id="3.1.21.10" evidence="13 14"/>
<keyword evidence="8 13" id="KW-0460">Magnesium</keyword>
<evidence type="ECO:0000256" key="14">
    <source>
        <dbReference type="NCBIfam" id="TIGR00228"/>
    </source>
</evidence>
<keyword evidence="3 13" id="KW-0540">Nuclease</keyword>
<comment type="function">
    <text evidence="13">The RuvA-RuvB-RuvC complex processes Holliday junction (HJ) DNA during genetic recombination and DNA repair. Endonuclease that resolves HJ intermediates. Cleaves cruciform DNA by making single-stranded nicks across the HJ at symmetrical positions within the homologous arms, yielding a 5'-phosphate and a 3'-hydroxyl group; requires a central core of homology in the junction. The consensus cleavage sequence is 5'-(A/T)TT(C/G)-3'. Cleavage occurs on the 3'-side of the TT dinucleotide at the point of strand exchange. HJ branch migration catalyzed by RuvA-RuvB allows RuvC to scan DNA until it finds its consensus sequence, where it cleaves and resolves the cruciform DNA.</text>
</comment>
<keyword evidence="2 13" id="KW-0963">Cytoplasm</keyword>
<comment type="catalytic activity">
    <reaction evidence="12 13">
        <text>Endonucleolytic cleavage at a junction such as a reciprocal single-stranded crossover between two homologous DNA duplexes (Holliday junction).</text>
        <dbReference type="EC" id="3.1.21.10"/>
    </reaction>
</comment>
<dbReference type="PRINTS" id="PR00696">
    <property type="entry name" value="RSOLVASERUVC"/>
</dbReference>
<feature type="binding site" evidence="13">
    <location>
        <position position="7"/>
    </location>
    <ligand>
        <name>Mg(2+)</name>
        <dbReference type="ChEBI" id="CHEBI:18420"/>
        <label>1</label>
    </ligand>
</feature>
<keyword evidence="6 13" id="KW-0227">DNA damage</keyword>
<dbReference type="FunFam" id="3.30.420.10:FF:000002">
    <property type="entry name" value="Crossover junction endodeoxyribonuclease RuvC"/>
    <property type="match status" value="1"/>
</dbReference>
<evidence type="ECO:0000256" key="1">
    <source>
        <dbReference type="ARBA" id="ARBA00009518"/>
    </source>
</evidence>
<dbReference type="GO" id="GO:0003677">
    <property type="term" value="F:DNA binding"/>
    <property type="evidence" value="ECO:0007669"/>
    <property type="project" value="UniProtKB-KW"/>
</dbReference>
<evidence type="ECO:0000256" key="7">
    <source>
        <dbReference type="ARBA" id="ARBA00022801"/>
    </source>
</evidence>
<evidence type="ECO:0000256" key="5">
    <source>
        <dbReference type="ARBA" id="ARBA00022759"/>
    </source>
</evidence>
<dbReference type="CDD" id="cd16962">
    <property type="entry name" value="RuvC"/>
    <property type="match status" value="1"/>
</dbReference>
<keyword evidence="5 13" id="KW-0255">Endonuclease</keyword>
<feature type="binding site" evidence="13">
    <location>
        <position position="67"/>
    </location>
    <ligand>
        <name>Mg(2+)</name>
        <dbReference type="ChEBI" id="CHEBI:18420"/>
        <label>2</label>
    </ligand>
</feature>
<dbReference type="GO" id="GO:0006281">
    <property type="term" value="P:DNA repair"/>
    <property type="evidence" value="ECO:0007669"/>
    <property type="project" value="UniProtKB-UniRule"/>
</dbReference>
<dbReference type="NCBIfam" id="TIGR00228">
    <property type="entry name" value="ruvC"/>
    <property type="match status" value="1"/>
</dbReference>
<keyword evidence="7 13" id="KW-0378">Hydrolase</keyword>
<feature type="binding site" evidence="13">
    <location>
        <position position="140"/>
    </location>
    <ligand>
        <name>Mg(2+)</name>
        <dbReference type="ChEBI" id="CHEBI:18420"/>
        <label>1</label>
    </ligand>
</feature>
<dbReference type="InterPro" id="IPR002176">
    <property type="entry name" value="X-over_junc_endoDNase_RuvC"/>
</dbReference>
<feature type="active site" evidence="13">
    <location>
        <position position="7"/>
    </location>
</feature>
<evidence type="ECO:0000256" key="3">
    <source>
        <dbReference type="ARBA" id="ARBA00022722"/>
    </source>
</evidence>
<dbReference type="PANTHER" id="PTHR30194">
    <property type="entry name" value="CROSSOVER JUNCTION ENDODEOXYRIBONUCLEASE RUVC"/>
    <property type="match status" value="1"/>
</dbReference>
<protein>
    <recommendedName>
        <fullName evidence="13 14">Crossover junction endodeoxyribonuclease RuvC</fullName>
        <ecNumber evidence="13 14">3.1.21.10</ecNumber>
    </recommendedName>
    <alternativeName>
        <fullName evidence="13">Holliday junction nuclease RuvC</fullName>
    </alternativeName>
    <alternativeName>
        <fullName evidence="13">Holliday junction resolvase RuvC</fullName>
    </alternativeName>
</protein>
<dbReference type="GO" id="GO:0000287">
    <property type="term" value="F:magnesium ion binding"/>
    <property type="evidence" value="ECO:0007669"/>
    <property type="project" value="UniProtKB-UniRule"/>
</dbReference>
<evidence type="ECO:0000256" key="6">
    <source>
        <dbReference type="ARBA" id="ARBA00022763"/>
    </source>
</evidence>
<comment type="similarity">
    <text evidence="1 13">Belongs to the RuvC family.</text>
</comment>
<comment type="cofactor">
    <cofactor evidence="13">
        <name>Mg(2+)</name>
        <dbReference type="ChEBI" id="CHEBI:18420"/>
    </cofactor>
    <text evidence="13">Binds 2 Mg(2+) ion per subunit.</text>
</comment>
<dbReference type="Gene3D" id="3.30.420.10">
    <property type="entry name" value="Ribonuclease H-like superfamily/Ribonuclease H"/>
    <property type="match status" value="1"/>
</dbReference>
<evidence type="ECO:0000313" key="15">
    <source>
        <dbReference type="EMBL" id="OGG89727.1"/>
    </source>
</evidence>
<evidence type="ECO:0000256" key="8">
    <source>
        <dbReference type="ARBA" id="ARBA00022842"/>
    </source>
</evidence>
<proteinExistence type="inferred from homology"/>
<comment type="subunit">
    <text evidence="13">Homodimer which binds Holliday junction (HJ) DNA. The HJ becomes 2-fold symmetrical on binding to RuvC with unstacked arms; it has a different conformation from HJ DNA in complex with RuvA. In the full resolvosome a probable DNA-RuvA(4)-RuvB(12)-RuvC(2) complex forms which resolves the HJ.</text>
</comment>
<evidence type="ECO:0000313" key="16">
    <source>
        <dbReference type="Proteomes" id="UP000177998"/>
    </source>
</evidence>
<organism evidence="15 16">
    <name type="scientific">Candidatus Kuenenbacteria bacterium RIFCSPLOWO2_02_FULL_42_16</name>
    <dbReference type="NCBI Taxonomy" id="1798564"/>
    <lineage>
        <taxon>Bacteria</taxon>
        <taxon>Candidatus Kueneniibacteriota</taxon>
    </lineage>
</organism>
<dbReference type="PANTHER" id="PTHR30194:SF3">
    <property type="entry name" value="CROSSOVER JUNCTION ENDODEOXYRIBONUCLEASE RUVC"/>
    <property type="match status" value="1"/>
</dbReference>
<dbReference type="HAMAP" id="MF_00034">
    <property type="entry name" value="RuvC"/>
    <property type="match status" value="1"/>
</dbReference>
<evidence type="ECO:0000256" key="13">
    <source>
        <dbReference type="HAMAP-Rule" id="MF_00034"/>
    </source>
</evidence>
<feature type="active site" evidence="13">
    <location>
        <position position="67"/>
    </location>
</feature>
<gene>
    <name evidence="13" type="primary">ruvC</name>
    <name evidence="15" type="ORF">A3H55_02330</name>
</gene>
<dbReference type="SUPFAM" id="SSF53098">
    <property type="entry name" value="Ribonuclease H-like"/>
    <property type="match status" value="1"/>
</dbReference>
<dbReference type="Proteomes" id="UP000177998">
    <property type="component" value="Unassembled WGS sequence"/>
</dbReference>
<reference evidence="15 16" key="1">
    <citation type="journal article" date="2016" name="Nat. Commun.">
        <title>Thousands of microbial genomes shed light on interconnected biogeochemical processes in an aquifer system.</title>
        <authorList>
            <person name="Anantharaman K."/>
            <person name="Brown C.T."/>
            <person name="Hug L.A."/>
            <person name="Sharon I."/>
            <person name="Castelle C.J."/>
            <person name="Probst A.J."/>
            <person name="Thomas B.C."/>
            <person name="Singh A."/>
            <person name="Wilkins M.J."/>
            <person name="Karaoz U."/>
            <person name="Brodie E.L."/>
            <person name="Williams K.H."/>
            <person name="Hubbard S.S."/>
            <person name="Banfield J.F."/>
        </authorList>
    </citation>
    <scope>NUCLEOTIDE SEQUENCE [LARGE SCALE GENOMIC DNA]</scope>
</reference>
<dbReference type="NCBIfam" id="NF000711">
    <property type="entry name" value="PRK00039.2-1"/>
    <property type="match status" value="1"/>
</dbReference>
<dbReference type="Pfam" id="PF02075">
    <property type="entry name" value="RuvC"/>
    <property type="match status" value="1"/>
</dbReference>
<keyword evidence="9 13" id="KW-0238">DNA-binding</keyword>
<keyword evidence="11 13" id="KW-0234">DNA repair</keyword>
<dbReference type="STRING" id="1798564.A3H55_02330"/>